<feature type="compositionally biased region" description="Basic and acidic residues" evidence="1">
    <location>
        <begin position="380"/>
        <end position="392"/>
    </location>
</feature>
<reference evidence="2" key="1">
    <citation type="submission" date="2023-04" db="EMBL/GenBank/DDBJ databases">
        <title>Black Yeasts Isolated from many extreme environments.</title>
        <authorList>
            <person name="Coleine C."/>
            <person name="Stajich J.E."/>
            <person name="Selbmann L."/>
        </authorList>
    </citation>
    <scope>NUCLEOTIDE SEQUENCE</scope>
    <source>
        <strain evidence="2">CCFEE 5312</strain>
    </source>
</reference>
<evidence type="ECO:0000313" key="2">
    <source>
        <dbReference type="EMBL" id="KAK3045386.1"/>
    </source>
</evidence>
<dbReference type="Proteomes" id="UP001271007">
    <property type="component" value="Unassembled WGS sequence"/>
</dbReference>
<feature type="compositionally biased region" description="Acidic residues" evidence="1">
    <location>
        <begin position="292"/>
        <end position="302"/>
    </location>
</feature>
<accession>A0AAJ0D4C2</accession>
<evidence type="ECO:0000256" key="1">
    <source>
        <dbReference type="SAM" id="MobiDB-lite"/>
    </source>
</evidence>
<evidence type="ECO:0000313" key="3">
    <source>
        <dbReference type="Proteomes" id="UP001271007"/>
    </source>
</evidence>
<feature type="compositionally biased region" description="Polar residues" evidence="1">
    <location>
        <begin position="406"/>
        <end position="417"/>
    </location>
</feature>
<proteinExistence type="predicted"/>
<organism evidence="2 3">
    <name type="scientific">Extremus antarcticus</name>
    <dbReference type="NCBI Taxonomy" id="702011"/>
    <lineage>
        <taxon>Eukaryota</taxon>
        <taxon>Fungi</taxon>
        <taxon>Dikarya</taxon>
        <taxon>Ascomycota</taxon>
        <taxon>Pezizomycotina</taxon>
        <taxon>Dothideomycetes</taxon>
        <taxon>Dothideomycetidae</taxon>
        <taxon>Mycosphaerellales</taxon>
        <taxon>Extremaceae</taxon>
        <taxon>Extremus</taxon>
    </lineage>
</organism>
<name>A0AAJ0D4C2_9PEZI</name>
<feature type="compositionally biased region" description="Basic and acidic residues" evidence="1">
    <location>
        <begin position="327"/>
        <end position="336"/>
    </location>
</feature>
<feature type="compositionally biased region" description="Basic and acidic residues" evidence="1">
    <location>
        <begin position="308"/>
        <end position="317"/>
    </location>
</feature>
<dbReference type="EMBL" id="JAWDJX010000293">
    <property type="protein sequence ID" value="KAK3045386.1"/>
    <property type="molecule type" value="Genomic_DNA"/>
</dbReference>
<protein>
    <submittedName>
        <fullName evidence="2">Uncharacterized protein</fullName>
    </submittedName>
</protein>
<feature type="region of interest" description="Disordered" evidence="1">
    <location>
        <begin position="1"/>
        <end position="67"/>
    </location>
</feature>
<gene>
    <name evidence="2" type="ORF">LTR09_012997</name>
</gene>
<comment type="caution">
    <text evidence="2">The sequence shown here is derived from an EMBL/GenBank/DDBJ whole genome shotgun (WGS) entry which is preliminary data.</text>
</comment>
<feature type="region of interest" description="Disordered" evidence="1">
    <location>
        <begin position="272"/>
        <end position="424"/>
    </location>
</feature>
<dbReference type="AlphaFoldDB" id="A0AAJ0D4C2"/>
<sequence>MAAPDDSFFLDAISPEAYRHETDDHETVGESRDRPPNDPPATSAGTEPSGASARDMSTPNTPLPKDASPQATFIFVIGDHRFSDSCELGILDEHPDALKAITSNPCLSTSAFLKPALQAAMAELQPSLMVPAAVRLTAISLRLVARILPNYQSTHLDEGVGQGEEQKLSKMVQHELGQAVPHYRWQGSKHYCGRVQYLLALLEEAVRVMAVSKNALIEALKLDAAADDASRTVLQSIRGLEQDPEEVCGTWAAELLLSMCVSRQNRQRSTLLYPAPSTLTSKGLKPATPSGFEDEGEDEDELPSPSEFGRRRPDPKAARPVPLVEPRASKVNDDVVKSGNAEDPLCISDSDPEDHHPPGLRTESSDSAALRHSGRSQARKGVDYNVRRHPQDEYLPGVRKRPRVTQGENSTLESQTVAFKRNKA</sequence>
<keyword evidence="3" id="KW-1185">Reference proteome</keyword>
<feature type="compositionally biased region" description="Basic and acidic residues" evidence="1">
    <location>
        <begin position="17"/>
        <end position="36"/>
    </location>
</feature>